<dbReference type="CDD" id="cd00165">
    <property type="entry name" value="S4"/>
    <property type="match status" value="1"/>
</dbReference>
<feature type="domain" description="RNA-binding S4" evidence="8">
    <location>
        <begin position="96"/>
        <end position="159"/>
    </location>
</feature>
<dbReference type="GO" id="GO:0006412">
    <property type="term" value="P:translation"/>
    <property type="evidence" value="ECO:0007669"/>
    <property type="project" value="UniProtKB-UniRule"/>
</dbReference>
<evidence type="ECO:0000313" key="10">
    <source>
        <dbReference type="EMBL" id="OIO18914.1"/>
    </source>
</evidence>
<dbReference type="SUPFAM" id="SSF55174">
    <property type="entry name" value="Alpha-L RNA-binding motif"/>
    <property type="match status" value="1"/>
</dbReference>
<evidence type="ECO:0000256" key="6">
    <source>
        <dbReference type="ARBA" id="ARBA00035254"/>
    </source>
</evidence>
<dbReference type="STRING" id="1805238.AUJ23_02865"/>
<dbReference type="SMART" id="SM00363">
    <property type="entry name" value="S4"/>
    <property type="match status" value="1"/>
</dbReference>
<comment type="function">
    <text evidence="7">With S5 and S12 plays an important role in translational accuracy.</text>
</comment>
<dbReference type="InterPro" id="IPR036986">
    <property type="entry name" value="S4_RNA-bd_sf"/>
</dbReference>
<evidence type="ECO:0000256" key="1">
    <source>
        <dbReference type="ARBA" id="ARBA00007465"/>
    </source>
</evidence>
<comment type="similarity">
    <text evidence="1 7">Belongs to the universal ribosomal protein uS4 family.</text>
</comment>
<keyword evidence="3 7" id="KW-0694">RNA-binding</keyword>
<comment type="function">
    <text evidence="7">One of the primary rRNA binding proteins, it binds directly to 16S rRNA where it nucleates assembly of the body of the 30S subunit.</text>
</comment>
<dbReference type="Pfam" id="PF00163">
    <property type="entry name" value="Ribosomal_S4"/>
    <property type="match status" value="1"/>
</dbReference>
<gene>
    <name evidence="7" type="primary">rpsD</name>
    <name evidence="10" type="ORF">AUJ23_02865</name>
</gene>
<evidence type="ECO:0000256" key="5">
    <source>
        <dbReference type="ARBA" id="ARBA00023274"/>
    </source>
</evidence>
<dbReference type="InterPro" id="IPR005709">
    <property type="entry name" value="Ribosomal_uS4_bac-type"/>
</dbReference>
<dbReference type="GO" id="GO:0015935">
    <property type="term" value="C:small ribosomal subunit"/>
    <property type="evidence" value="ECO:0007669"/>
    <property type="project" value="InterPro"/>
</dbReference>
<evidence type="ECO:0000256" key="4">
    <source>
        <dbReference type="ARBA" id="ARBA00022980"/>
    </source>
</evidence>
<dbReference type="GO" id="GO:0003735">
    <property type="term" value="F:structural constituent of ribosome"/>
    <property type="evidence" value="ECO:0007669"/>
    <property type="project" value="InterPro"/>
</dbReference>
<accession>A0A1J4U3A6</accession>
<feature type="domain" description="Small ribosomal subunit protein uS4 N-terminal" evidence="9">
    <location>
        <begin position="3"/>
        <end position="95"/>
    </location>
</feature>
<name>A0A1J4U3A6_9BACT</name>
<dbReference type="FunFam" id="3.10.290.10:FF:000001">
    <property type="entry name" value="30S ribosomal protein S4"/>
    <property type="match status" value="1"/>
</dbReference>
<dbReference type="GO" id="GO:0042274">
    <property type="term" value="P:ribosomal small subunit biogenesis"/>
    <property type="evidence" value="ECO:0007669"/>
    <property type="project" value="TreeGrafter"/>
</dbReference>
<keyword evidence="4 7" id="KW-0689">Ribosomal protein</keyword>
<keyword evidence="2 7" id="KW-0699">rRNA-binding</keyword>
<dbReference type="NCBIfam" id="NF003717">
    <property type="entry name" value="PRK05327.1"/>
    <property type="match status" value="1"/>
</dbReference>
<dbReference type="Gene3D" id="1.10.1050.10">
    <property type="entry name" value="Ribosomal Protein S4 Delta 41, Chain A, domain 1"/>
    <property type="match status" value="1"/>
</dbReference>
<evidence type="ECO:0000313" key="11">
    <source>
        <dbReference type="Proteomes" id="UP000181941"/>
    </source>
</evidence>
<dbReference type="PROSITE" id="PS50889">
    <property type="entry name" value="S4"/>
    <property type="match status" value="1"/>
</dbReference>
<evidence type="ECO:0000256" key="3">
    <source>
        <dbReference type="ARBA" id="ARBA00022884"/>
    </source>
</evidence>
<dbReference type="Pfam" id="PF01479">
    <property type="entry name" value="S4"/>
    <property type="match status" value="1"/>
</dbReference>
<dbReference type="GO" id="GO:0019843">
    <property type="term" value="F:rRNA binding"/>
    <property type="evidence" value="ECO:0007669"/>
    <property type="project" value="UniProtKB-UniRule"/>
</dbReference>
<dbReference type="Gene3D" id="3.10.290.10">
    <property type="entry name" value="RNA-binding S4 domain"/>
    <property type="match status" value="1"/>
</dbReference>
<evidence type="ECO:0000259" key="9">
    <source>
        <dbReference type="SMART" id="SM01390"/>
    </source>
</evidence>
<evidence type="ECO:0000256" key="7">
    <source>
        <dbReference type="HAMAP-Rule" id="MF_01306"/>
    </source>
</evidence>
<dbReference type="InterPro" id="IPR002942">
    <property type="entry name" value="S4_RNA-bd"/>
</dbReference>
<dbReference type="NCBIfam" id="TIGR01017">
    <property type="entry name" value="rpsD_bact"/>
    <property type="match status" value="1"/>
</dbReference>
<reference evidence="10 11" key="1">
    <citation type="journal article" date="2016" name="Environ. Microbiol.">
        <title>Genomic resolution of a cold subsurface aquifer community provides metabolic insights for novel microbes adapted to high CO concentrations.</title>
        <authorList>
            <person name="Probst A.J."/>
            <person name="Castelle C.J."/>
            <person name="Singh A."/>
            <person name="Brown C.T."/>
            <person name="Anantharaman K."/>
            <person name="Sharon I."/>
            <person name="Hug L.A."/>
            <person name="Burstein D."/>
            <person name="Emerson J.B."/>
            <person name="Thomas B.C."/>
            <person name="Banfield J.F."/>
        </authorList>
    </citation>
    <scope>NUCLEOTIDE SEQUENCE [LARGE SCALE GENOMIC DNA]</scope>
    <source>
        <strain evidence="10">CG1_02_32_51</strain>
    </source>
</reference>
<organism evidence="10 11">
    <name type="scientific">Candidatus Magasanikbacteria bacterium CG1_02_32_51</name>
    <dbReference type="NCBI Taxonomy" id="1805238"/>
    <lineage>
        <taxon>Bacteria</taxon>
        <taxon>Candidatus Magasanikiibacteriota</taxon>
    </lineage>
</organism>
<dbReference type="InterPro" id="IPR022801">
    <property type="entry name" value="Ribosomal_uS4"/>
</dbReference>
<dbReference type="EMBL" id="MNVC01000032">
    <property type="protein sequence ID" value="OIO18914.1"/>
    <property type="molecule type" value="Genomic_DNA"/>
</dbReference>
<comment type="caution">
    <text evidence="10">The sequence shown here is derived from an EMBL/GenBank/DDBJ whole genome shotgun (WGS) entry which is preliminary data.</text>
</comment>
<dbReference type="PANTHER" id="PTHR11831">
    <property type="entry name" value="30S 40S RIBOSOMAL PROTEIN"/>
    <property type="match status" value="1"/>
</dbReference>
<evidence type="ECO:0000256" key="2">
    <source>
        <dbReference type="ARBA" id="ARBA00022730"/>
    </source>
</evidence>
<dbReference type="PANTHER" id="PTHR11831:SF4">
    <property type="entry name" value="SMALL RIBOSOMAL SUBUNIT PROTEIN US4M"/>
    <property type="match status" value="1"/>
</dbReference>
<comment type="subunit">
    <text evidence="7">Part of the 30S ribosomal subunit. Contacts protein S5. The interaction surface between S4 and S5 is involved in control of translational fidelity.</text>
</comment>
<keyword evidence="5 7" id="KW-0687">Ribonucleoprotein</keyword>
<proteinExistence type="inferred from homology"/>
<protein>
    <recommendedName>
        <fullName evidence="6 7">Small ribosomal subunit protein uS4</fullName>
    </recommendedName>
</protein>
<dbReference type="InterPro" id="IPR001912">
    <property type="entry name" value="Ribosomal_uS4_N"/>
</dbReference>
<dbReference type="HAMAP" id="MF_01306_B">
    <property type="entry name" value="Ribosomal_uS4_B"/>
    <property type="match status" value="1"/>
</dbReference>
<evidence type="ECO:0000259" key="8">
    <source>
        <dbReference type="SMART" id="SM00363"/>
    </source>
</evidence>
<dbReference type="SMART" id="SM01390">
    <property type="entry name" value="Ribosomal_S4"/>
    <property type="match status" value="1"/>
</dbReference>
<dbReference type="AlphaFoldDB" id="A0A1J4U3A6"/>
<dbReference type="Proteomes" id="UP000181941">
    <property type="component" value="Unassembled WGS sequence"/>
</dbReference>
<sequence length="207" mass="23579">MGRNIGPKNKIARRFKANLGLKTNANKVARRLNQAPGVHGPNQRRVTLSAFGKQLLEKQKAKAVYGIRERQFRKYVEKANNMVGDSGVNLQEMLEMRMDNVVYRLGFATTRAQARQFVGHSMFLLNGKKMNIPSHIVHVGDVVSLKENKQKKQIFENVSDRLQAKELASWISVDVAAKSGKILTKPMSKDFERVYDVKLITEYYSTR</sequence>